<dbReference type="HOGENOM" id="CLU_048807_1_0_1"/>
<reference evidence="3" key="1">
    <citation type="submission" date="2011-08" db="EMBL/GenBank/DDBJ databases">
        <authorList>
            <person name="Rombauts S."/>
        </authorList>
    </citation>
    <scope>NUCLEOTIDE SEQUENCE</scope>
    <source>
        <strain evidence="3">London</strain>
    </source>
</reference>
<feature type="transmembrane region" description="Helical" evidence="1">
    <location>
        <begin position="74"/>
        <end position="93"/>
    </location>
</feature>
<proteinExistence type="predicted"/>
<accession>T1L2H8</accession>
<keyword evidence="1" id="KW-0472">Membrane</keyword>
<dbReference type="EnsemblMetazoa" id="tetur33g00980.1">
    <property type="protein sequence ID" value="tetur33g00980.1"/>
    <property type="gene ID" value="tetur33g00980"/>
</dbReference>
<sequence>MTGNFERLKILYFVQYSKSFFYKFLAWTGESDSETRKSLAHFDSLNKLTFISLRGGQKQEYDKPIARKVWIGNWIVRIAILLTLIRINLFLYFDESGQMDLYLANPFPDSKRQKSTFLLILGDVTVGIFFFLREYCHYIERSGYLITLRIFFNIRNHGIYWKPLKFNAKSAQSFNKIVHLIMTQGARLLITVWFYSIALIIVFHTNYPAAYSTGVHIFFILCIIPSEIVTLASLINGLVSLGIYLWTFIALFNAQLEAIRDEIKTCLRRCSLSPVELRRINERVILFMNEIEQTYRRLDYLHLFLMALIATQADFMLLLSLIFKLFPDSINSLITMGGITVHFFLVIGSYWASSYCTKTLSMHGRYTGLILNTKVNCSARFKALEVQNRINARQTGIAIGNLCLITPLFALLFILENINFIMLLAVNIRTLV</sequence>
<feature type="transmembrane region" description="Helical" evidence="1">
    <location>
        <begin position="397"/>
        <end position="415"/>
    </location>
</feature>
<dbReference type="EMBL" id="CAEY01000947">
    <property type="status" value="NOT_ANNOTATED_CDS"/>
    <property type="molecule type" value="Genomic_DNA"/>
</dbReference>
<reference evidence="2" key="2">
    <citation type="submission" date="2015-06" db="UniProtKB">
        <authorList>
            <consortium name="EnsemblMetazoa"/>
        </authorList>
    </citation>
    <scope>IDENTIFICATION</scope>
</reference>
<keyword evidence="1" id="KW-1133">Transmembrane helix</keyword>
<protein>
    <recommendedName>
        <fullName evidence="4">Gustatory receptor</fullName>
    </recommendedName>
</protein>
<feature type="transmembrane region" description="Helical" evidence="1">
    <location>
        <begin position="332"/>
        <end position="352"/>
    </location>
</feature>
<name>T1L2H8_TETUR</name>
<feature type="transmembrane region" description="Helical" evidence="1">
    <location>
        <begin position="303"/>
        <end position="326"/>
    </location>
</feature>
<feature type="transmembrane region" description="Helical" evidence="1">
    <location>
        <begin position="215"/>
        <end position="235"/>
    </location>
</feature>
<feature type="transmembrane region" description="Helical" evidence="1">
    <location>
        <begin position="113"/>
        <end position="132"/>
    </location>
</feature>
<dbReference type="Proteomes" id="UP000015104">
    <property type="component" value="Unassembled WGS sequence"/>
</dbReference>
<evidence type="ECO:0008006" key="4">
    <source>
        <dbReference type="Google" id="ProtNLM"/>
    </source>
</evidence>
<keyword evidence="3" id="KW-1185">Reference proteome</keyword>
<evidence type="ECO:0000256" key="1">
    <source>
        <dbReference type="SAM" id="Phobius"/>
    </source>
</evidence>
<evidence type="ECO:0000313" key="2">
    <source>
        <dbReference type="EnsemblMetazoa" id="tetur33g00980.1"/>
    </source>
</evidence>
<feature type="transmembrane region" description="Helical" evidence="1">
    <location>
        <begin position="181"/>
        <end position="203"/>
    </location>
</feature>
<organism evidence="2 3">
    <name type="scientific">Tetranychus urticae</name>
    <name type="common">Two-spotted spider mite</name>
    <dbReference type="NCBI Taxonomy" id="32264"/>
    <lineage>
        <taxon>Eukaryota</taxon>
        <taxon>Metazoa</taxon>
        <taxon>Ecdysozoa</taxon>
        <taxon>Arthropoda</taxon>
        <taxon>Chelicerata</taxon>
        <taxon>Arachnida</taxon>
        <taxon>Acari</taxon>
        <taxon>Acariformes</taxon>
        <taxon>Trombidiformes</taxon>
        <taxon>Prostigmata</taxon>
        <taxon>Eleutherengona</taxon>
        <taxon>Raphignathae</taxon>
        <taxon>Tetranychoidea</taxon>
        <taxon>Tetranychidae</taxon>
        <taxon>Tetranychus</taxon>
    </lineage>
</organism>
<keyword evidence="1" id="KW-0812">Transmembrane</keyword>
<dbReference type="AlphaFoldDB" id="T1L2H8"/>
<evidence type="ECO:0000313" key="3">
    <source>
        <dbReference type="Proteomes" id="UP000015104"/>
    </source>
</evidence>